<proteinExistence type="predicted"/>
<name>A0A7D3V1E4_9VIRU</name>
<protein>
    <submittedName>
        <fullName evidence="4">Replication protein</fullName>
    </submittedName>
</protein>
<dbReference type="EMBL" id="MT138224">
    <property type="protein sequence ID" value="QKE54868.1"/>
    <property type="molecule type" value="Genomic_DNA"/>
</dbReference>
<sequence length="393" mass="46028">MFQAGPAQVPHSYEDRQWDGRFNVPTDGDLDAILEGIRNDERQGKLKYVLVGGKEIGTRPNHSDYQIQHVHVAAIFNNRTSKRAILKNWNVKEGLGYYLVPRNRDLPYAGWRDHHTKQFSKVDAEKLVLYESGALPQDVKRKRVEAGEQEKKMSVNDILKEMRTLLEQDKDDECLEKYPKTYYQWAEKIKSTLKQRRTMACNEGNPHMWVTGWPGTGKTAVLTFIYPKLFKKNLYNKFFDLYDPKENTHVMLEDLDHEAVQRLSINFLKTLCDEAGFAIDQKYKTPQLARTSVLVSSNFEIKALVPEGPGFSQNFPALKRRFWEIKIYELLRLLNLKLIPKEERNKLKKEGNDDLSKLFLDWDYTQDVPTGKQLKDPMEYQQMIRDYFYAMTT</sequence>
<evidence type="ECO:0000256" key="3">
    <source>
        <dbReference type="SAM" id="MobiDB-lite"/>
    </source>
</evidence>
<dbReference type="InterPro" id="IPR027417">
    <property type="entry name" value="P-loop_NTPase"/>
</dbReference>
<comment type="subcellular location">
    <subcellularLocation>
        <location evidence="1">Host nucleus</location>
    </subcellularLocation>
</comment>
<evidence type="ECO:0000256" key="1">
    <source>
        <dbReference type="ARBA" id="ARBA00004147"/>
    </source>
</evidence>
<dbReference type="Gene3D" id="3.40.50.300">
    <property type="entry name" value="P-loop containing nucleotide triphosphate hydrolases"/>
    <property type="match status" value="1"/>
</dbReference>
<feature type="region of interest" description="Disordered" evidence="3">
    <location>
        <begin position="1"/>
        <end position="20"/>
    </location>
</feature>
<keyword evidence="2" id="KW-1048">Host nucleus</keyword>
<dbReference type="GO" id="GO:0042025">
    <property type="term" value="C:host cell nucleus"/>
    <property type="evidence" value="ECO:0007669"/>
    <property type="project" value="UniProtKB-SubCell"/>
</dbReference>
<accession>A0A7D3V1E4</accession>
<reference evidence="4" key="1">
    <citation type="submission" date="2020-01" db="EMBL/GenBank/DDBJ databases">
        <title>Viral genomes from wild and zoo birds in China.</title>
        <authorList>
            <person name="Xiao Y."/>
            <person name="Shan T."/>
            <person name="Yang S."/>
            <person name="Zhang W."/>
        </authorList>
    </citation>
    <scope>NUCLEOTIDE SEQUENCE</scope>
    <source>
        <strain evidence="4">Cat223par1</strain>
    </source>
</reference>
<evidence type="ECO:0000256" key="2">
    <source>
        <dbReference type="ARBA" id="ARBA00022562"/>
    </source>
</evidence>
<organism evidence="4">
    <name type="scientific">Parvoviridae sp</name>
    <dbReference type="NCBI Taxonomy" id="1940570"/>
    <lineage>
        <taxon>Viruses</taxon>
        <taxon>Monodnaviria</taxon>
        <taxon>Shotokuvirae</taxon>
        <taxon>Cossaviricota</taxon>
        <taxon>Quintoviricetes</taxon>
        <taxon>Piccovirales</taxon>
        <taxon>Parvoviridae</taxon>
    </lineage>
</organism>
<evidence type="ECO:0000313" key="4">
    <source>
        <dbReference type="EMBL" id="QKE54868.1"/>
    </source>
</evidence>
<dbReference type="SUPFAM" id="SSF52540">
    <property type="entry name" value="P-loop containing nucleoside triphosphate hydrolases"/>
    <property type="match status" value="1"/>
</dbReference>